<protein>
    <recommendedName>
        <fullName evidence="3">Carboxypeptidase</fullName>
    </recommendedName>
</protein>
<dbReference type="AlphaFoldDB" id="A0A401TVB4"/>
<evidence type="ECO:0008006" key="3">
    <source>
        <dbReference type="Google" id="ProtNLM"/>
    </source>
</evidence>
<dbReference type="OrthoDB" id="449532at2759"/>
<dbReference type="Proteomes" id="UP000287033">
    <property type="component" value="Unassembled WGS sequence"/>
</dbReference>
<accession>A0A401TVB4</accession>
<name>A0A401TVB4_CHIPU</name>
<comment type="caution">
    <text evidence="1">The sequence shown here is derived from an EMBL/GenBank/DDBJ whole genome shotgun (WGS) entry which is preliminary data.</text>
</comment>
<proteinExistence type="predicted"/>
<dbReference type="EMBL" id="BEZZ01196419">
    <property type="protein sequence ID" value="GCC46568.1"/>
    <property type="molecule type" value="Genomic_DNA"/>
</dbReference>
<dbReference type="Gene3D" id="3.40.50.1820">
    <property type="entry name" value="alpha/beta hydrolase"/>
    <property type="match status" value="1"/>
</dbReference>
<evidence type="ECO:0000313" key="1">
    <source>
        <dbReference type="EMBL" id="GCC46568.1"/>
    </source>
</evidence>
<dbReference type="SUPFAM" id="SSF53474">
    <property type="entry name" value="alpha/beta-Hydrolases"/>
    <property type="match status" value="1"/>
</dbReference>
<gene>
    <name evidence="1" type="ORF">chiPu_0030916</name>
</gene>
<dbReference type="GO" id="GO:0004185">
    <property type="term" value="F:serine-type carboxypeptidase activity"/>
    <property type="evidence" value="ECO:0007669"/>
    <property type="project" value="InterPro"/>
</dbReference>
<dbReference type="PROSITE" id="PS00131">
    <property type="entry name" value="CARBOXYPEPT_SER_SER"/>
    <property type="match status" value="1"/>
</dbReference>
<reference evidence="1 2" key="1">
    <citation type="journal article" date="2018" name="Nat. Ecol. Evol.">
        <title>Shark genomes provide insights into elasmobranch evolution and the origin of vertebrates.</title>
        <authorList>
            <person name="Hara Y"/>
            <person name="Yamaguchi K"/>
            <person name="Onimaru K"/>
            <person name="Kadota M"/>
            <person name="Koyanagi M"/>
            <person name="Keeley SD"/>
            <person name="Tatsumi K"/>
            <person name="Tanaka K"/>
            <person name="Motone F"/>
            <person name="Kageyama Y"/>
            <person name="Nozu R"/>
            <person name="Adachi N"/>
            <person name="Nishimura O"/>
            <person name="Nakagawa R"/>
            <person name="Tanegashima C"/>
            <person name="Kiyatake I"/>
            <person name="Matsumoto R"/>
            <person name="Murakumo K"/>
            <person name="Nishida K"/>
            <person name="Terakita A"/>
            <person name="Kuratani S"/>
            <person name="Sato K"/>
            <person name="Hyodo S Kuraku.S."/>
        </authorList>
    </citation>
    <scope>NUCLEOTIDE SEQUENCE [LARGE SCALE GENOMIC DNA]</scope>
</reference>
<dbReference type="InterPro" id="IPR029058">
    <property type="entry name" value="AB_hydrolase_fold"/>
</dbReference>
<evidence type="ECO:0000313" key="2">
    <source>
        <dbReference type="Proteomes" id="UP000287033"/>
    </source>
</evidence>
<feature type="non-terminal residue" evidence="1">
    <location>
        <position position="1"/>
    </location>
</feature>
<keyword evidence="2" id="KW-1185">Reference proteome</keyword>
<feature type="non-terminal residue" evidence="1">
    <location>
        <position position="232"/>
    </location>
</feature>
<sequence length="232" mass="25638">ASSIALVIRRWLEKYDRLTSPKFVTGESYGGIRGPKVVRNLQMQQGVGPRGLILISPVLDFRDYTGSSLLQYVASLPTMAAVARQAKGPVTRENLADVEAYARGDFLLDLVKGQADTEATTRLADKVAGLTGIDQAVSRRLAGRFDIGEFRREFDRKNGKVTGRYDASVEGFDPYPDSSYFRFNDPSGDPLMAPLTSAAVDLTTRRLNWRPDGSYQLLSENVNKAWEFGHGI</sequence>
<organism evidence="1 2">
    <name type="scientific">Chiloscyllium punctatum</name>
    <name type="common">Brownbanded bambooshark</name>
    <name type="synonym">Hemiscyllium punctatum</name>
    <dbReference type="NCBI Taxonomy" id="137246"/>
    <lineage>
        <taxon>Eukaryota</taxon>
        <taxon>Metazoa</taxon>
        <taxon>Chordata</taxon>
        <taxon>Craniata</taxon>
        <taxon>Vertebrata</taxon>
        <taxon>Chondrichthyes</taxon>
        <taxon>Elasmobranchii</taxon>
        <taxon>Galeomorphii</taxon>
        <taxon>Galeoidea</taxon>
        <taxon>Orectolobiformes</taxon>
        <taxon>Hemiscylliidae</taxon>
        <taxon>Chiloscyllium</taxon>
    </lineage>
</organism>
<dbReference type="InterPro" id="IPR018202">
    <property type="entry name" value="Ser_caboxypep_ser_AS"/>
</dbReference>